<dbReference type="RefSeq" id="WP_130482213.1">
    <property type="nucleotide sequence ID" value="NZ_SGWV01000009.1"/>
</dbReference>
<dbReference type="Proteomes" id="UP000293433">
    <property type="component" value="Unassembled WGS sequence"/>
</dbReference>
<protein>
    <submittedName>
        <fullName evidence="5">Type I restriction enzyme S subunit</fullName>
    </submittedName>
</protein>
<gene>
    <name evidence="5" type="ORF">EV685_2386</name>
</gene>
<dbReference type="EMBL" id="SGWV01000009">
    <property type="protein sequence ID" value="RZS54901.1"/>
    <property type="molecule type" value="Genomic_DNA"/>
</dbReference>
<reference evidence="5 6" key="1">
    <citation type="submission" date="2019-02" db="EMBL/GenBank/DDBJ databases">
        <title>Genomic Encyclopedia of Type Strains, Phase IV (KMG-IV): sequencing the most valuable type-strain genomes for metagenomic binning, comparative biology and taxonomic classification.</title>
        <authorList>
            <person name="Goeker M."/>
        </authorList>
    </citation>
    <scope>NUCLEOTIDE SEQUENCE [LARGE SCALE GENOMIC DNA]</scope>
    <source>
        <strain evidence="5 6">DSM 10617</strain>
    </source>
</reference>
<dbReference type="GO" id="GO:0009307">
    <property type="term" value="P:DNA restriction-modification system"/>
    <property type="evidence" value="ECO:0007669"/>
    <property type="project" value="UniProtKB-KW"/>
</dbReference>
<dbReference type="Gene3D" id="1.10.287.1120">
    <property type="entry name" value="Bipartite methylase S protein"/>
    <property type="match status" value="1"/>
</dbReference>
<dbReference type="GO" id="GO:0003677">
    <property type="term" value="F:DNA binding"/>
    <property type="evidence" value="ECO:0007669"/>
    <property type="project" value="UniProtKB-KW"/>
</dbReference>
<evidence type="ECO:0000256" key="3">
    <source>
        <dbReference type="ARBA" id="ARBA00023125"/>
    </source>
</evidence>
<dbReference type="OrthoDB" id="5298944at2"/>
<dbReference type="InterPro" id="IPR044946">
    <property type="entry name" value="Restrct_endonuc_typeI_TRD_sf"/>
</dbReference>
<dbReference type="Pfam" id="PF01420">
    <property type="entry name" value="Methylase_S"/>
    <property type="match status" value="1"/>
</dbReference>
<dbReference type="Gene3D" id="3.90.220.20">
    <property type="entry name" value="DNA methylase specificity domains"/>
    <property type="match status" value="2"/>
</dbReference>
<evidence type="ECO:0000256" key="2">
    <source>
        <dbReference type="ARBA" id="ARBA00022747"/>
    </source>
</evidence>
<evidence type="ECO:0000313" key="5">
    <source>
        <dbReference type="EMBL" id="RZS54901.1"/>
    </source>
</evidence>
<feature type="domain" description="Type I restriction modification DNA specificity" evidence="4">
    <location>
        <begin position="229"/>
        <end position="394"/>
    </location>
</feature>
<evidence type="ECO:0000313" key="6">
    <source>
        <dbReference type="Proteomes" id="UP000293433"/>
    </source>
</evidence>
<organism evidence="5 6">
    <name type="scientific">Sphaerotilus mobilis</name>
    <dbReference type="NCBI Taxonomy" id="47994"/>
    <lineage>
        <taxon>Bacteria</taxon>
        <taxon>Pseudomonadati</taxon>
        <taxon>Pseudomonadota</taxon>
        <taxon>Betaproteobacteria</taxon>
        <taxon>Burkholderiales</taxon>
        <taxon>Sphaerotilaceae</taxon>
        <taxon>Sphaerotilus</taxon>
    </lineage>
</organism>
<keyword evidence="6" id="KW-1185">Reference proteome</keyword>
<dbReference type="AlphaFoldDB" id="A0A4Q7LKZ9"/>
<dbReference type="InterPro" id="IPR052021">
    <property type="entry name" value="Type-I_RS_S_subunit"/>
</dbReference>
<evidence type="ECO:0000256" key="1">
    <source>
        <dbReference type="ARBA" id="ARBA00010923"/>
    </source>
</evidence>
<sequence>MSDHTAGGVPKIRFKGFDAAWEPKNLGQIYKERNERGDDSLPILSVSIHSGISNSELSDETLGKKVRRSEDKSLYKRVQAGDLVLNMMRAWQGALGVAKTEGMVSPAYLTAAPDDTVYPLFMDCGLRRPQVVAQMNRLSYGVTDFRKRLYWDSFVRVRFAAPSVSEQHKIASYFSNLDSMISLHQYKHEKLVVLKRATMQKMFPKPGNKIPEVRFDGFSGAWSSEEMKTLGTFSKGAGFSKGDLRASGTPIVLYGRLYTDYQTAITQVDTFVEDRKGTVKSKGNEVVVPASGETSEDIARASALLASGIIIGGDLNIISPCERLDPYFLALALSHGQPKYDLARRAQGKTVVHVRGADISSVSVSFPELREQERIAAYFRSIDELIVRHSNQIKKLQQVKLACQESMFA</sequence>
<comment type="similarity">
    <text evidence="1">Belongs to the type-I restriction system S methylase family.</text>
</comment>
<dbReference type="InterPro" id="IPR000055">
    <property type="entry name" value="Restrct_endonuc_typeI_TRD"/>
</dbReference>
<dbReference type="PANTHER" id="PTHR30408:SF12">
    <property type="entry name" value="TYPE I RESTRICTION ENZYME MJAVIII SPECIFICITY SUBUNIT"/>
    <property type="match status" value="1"/>
</dbReference>
<comment type="caution">
    <text evidence="5">The sequence shown here is derived from an EMBL/GenBank/DDBJ whole genome shotgun (WGS) entry which is preliminary data.</text>
</comment>
<keyword evidence="3" id="KW-0238">DNA-binding</keyword>
<accession>A0A4Q7LKZ9</accession>
<dbReference type="PANTHER" id="PTHR30408">
    <property type="entry name" value="TYPE-1 RESTRICTION ENZYME ECOKI SPECIFICITY PROTEIN"/>
    <property type="match status" value="1"/>
</dbReference>
<proteinExistence type="inferred from homology"/>
<dbReference type="SUPFAM" id="SSF116734">
    <property type="entry name" value="DNA methylase specificity domain"/>
    <property type="match status" value="2"/>
</dbReference>
<name>A0A4Q7LKZ9_9BURK</name>
<keyword evidence="2" id="KW-0680">Restriction system</keyword>
<evidence type="ECO:0000259" key="4">
    <source>
        <dbReference type="Pfam" id="PF01420"/>
    </source>
</evidence>